<name>A0A6G1BUI8_9ORYZ</name>
<keyword evidence="2" id="KW-1185">Reference proteome</keyword>
<dbReference type="EMBL" id="SPHZ02000011">
    <property type="protein sequence ID" value="KAF0891421.1"/>
    <property type="molecule type" value="Genomic_DNA"/>
</dbReference>
<sequence length="76" mass="8178">MDSFSSPSSAGSTASTEQLMEQIKAQLAQAYAQEFLEVRLLEPSSDRRVSCAIAVCSTTPLLEIWVNNGTASLKLV</sequence>
<dbReference type="AlphaFoldDB" id="A0A6G1BUI8"/>
<evidence type="ECO:0000313" key="1">
    <source>
        <dbReference type="EMBL" id="KAF0891421.1"/>
    </source>
</evidence>
<accession>A0A6G1BUI8</accession>
<evidence type="ECO:0000313" key="2">
    <source>
        <dbReference type="Proteomes" id="UP000479710"/>
    </source>
</evidence>
<reference evidence="1 2" key="1">
    <citation type="submission" date="2019-11" db="EMBL/GenBank/DDBJ databases">
        <title>Whole genome sequence of Oryza granulata.</title>
        <authorList>
            <person name="Li W."/>
        </authorList>
    </citation>
    <scope>NUCLEOTIDE SEQUENCE [LARGE SCALE GENOMIC DNA]</scope>
    <source>
        <strain evidence="2">cv. Menghai</strain>
        <tissue evidence="1">Leaf</tissue>
    </source>
</reference>
<organism evidence="1 2">
    <name type="scientific">Oryza meyeriana var. granulata</name>
    <dbReference type="NCBI Taxonomy" id="110450"/>
    <lineage>
        <taxon>Eukaryota</taxon>
        <taxon>Viridiplantae</taxon>
        <taxon>Streptophyta</taxon>
        <taxon>Embryophyta</taxon>
        <taxon>Tracheophyta</taxon>
        <taxon>Spermatophyta</taxon>
        <taxon>Magnoliopsida</taxon>
        <taxon>Liliopsida</taxon>
        <taxon>Poales</taxon>
        <taxon>Poaceae</taxon>
        <taxon>BOP clade</taxon>
        <taxon>Oryzoideae</taxon>
        <taxon>Oryzeae</taxon>
        <taxon>Oryzinae</taxon>
        <taxon>Oryza</taxon>
        <taxon>Oryza meyeriana</taxon>
    </lineage>
</organism>
<gene>
    <name evidence="1" type="ORF">E2562_009848</name>
</gene>
<proteinExistence type="predicted"/>
<comment type="caution">
    <text evidence="1">The sequence shown here is derived from an EMBL/GenBank/DDBJ whole genome shotgun (WGS) entry which is preliminary data.</text>
</comment>
<protein>
    <submittedName>
        <fullName evidence="1">Uncharacterized protein</fullName>
    </submittedName>
</protein>
<dbReference type="Proteomes" id="UP000479710">
    <property type="component" value="Unassembled WGS sequence"/>
</dbReference>